<proteinExistence type="predicted"/>
<name>A0A2K3PPG2_TRIPR</name>
<dbReference type="AlphaFoldDB" id="A0A2K3PPG2"/>
<dbReference type="ExpressionAtlas" id="A0A2K3PPG2">
    <property type="expression patterns" value="baseline"/>
</dbReference>
<dbReference type="PANTHER" id="PTHR11017">
    <property type="entry name" value="LEUCINE-RICH REPEAT-CONTAINING PROTEIN"/>
    <property type="match status" value="1"/>
</dbReference>
<dbReference type="GO" id="GO:0006952">
    <property type="term" value="P:defense response"/>
    <property type="evidence" value="ECO:0007669"/>
    <property type="project" value="InterPro"/>
</dbReference>
<comment type="caution">
    <text evidence="2">The sequence shown here is derived from an EMBL/GenBank/DDBJ whole genome shotgun (WGS) entry which is preliminary data.</text>
</comment>
<dbReference type="SUPFAM" id="SSF52058">
    <property type="entry name" value="L domain-like"/>
    <property type="match status" value="1"/>
</dbReference>
<protein>
    <submittedName>
        <fullName evidence="2">Disease resistance protein (TIR-NBS-LRR class)</fullName>
    </submittedName>
</protein>
<dbReference type="InterPro" id="IPR032675">
    <property type="entry name" value="LRR_dom_sf"/>
</dbReference>
<reference evidence="2 3" key="2">
    <citation type="journal article" date="2017" name="Front. Plant Sci.">
        <title>Gene Classification and Mining of Molecular Markers Useful in Red Clover (Trifolium pratense) Breeding.</title>
        <authorList>
            <person name="Istvanek J."/>
            <person name="Dluhosova J."/>
            <person name="Dluhos P."/>
            <person name="Patkova L."/>
            <person name="Nedelnik J."/>
            <person name="Repkova J."/>
        </authorList>
    </citation>
    <scope>NUCLEOTIDE SEQUENCE [LARGE SCALE GENOMIC DNA]</scope>
    <source>
        <strain evidence="3">cv. Tatra</strain>
        <tissue evidence="2">Young leaves</tissue>
    </source>
</reference>
<dbReference type="EMBL" id="ASHM01009157">
    <property type="protein sequence ID" value="PNY17188.1"/>
    <property type="molecule type" value="Genomic_DNA"/>
</dbReference>
<evidence type="ECO:0000313" key="2">
    <source>
        <dbReference type="EMBL" id="PNY17188.1"/>
    </source>
</evidence>
<feature type="region of interest" description="Disordered" evidence="1">
    <location>
        <begin position="504"/>
        <end position="524"/>
    </location>
</feature>
<dbReference type="STRING" id="57577.A0A2K3PPG2"/>
<reference evidence="2 3" key="1">
    <citation type="journal article" date="2014" name="Am. J. Bot.">
        <title>Genome assembly and annotation for red clover (Trifolium pratense; Fabaceae).</title>
        <authorList>
            <person name="Istvanek J."/>
            <person name="Jaros M."/>
            <person name="Krenek A."/>
            <person name="Repkova J."/>
        </authorList>
    </citation>
    <scope>NUCLEOTIDE SEQUENCE [LARGE SCALE GENOMIC DNA]</scope>
    <source>
        <strain evidence="3">cv. Tatra</strain>
        <tissue evidence="2">Young leaves</tissue>
    </source>
</reference>
<evidence type="ECO:0000313" key="3">
    <source>
        <dbReference type="Proteomes" id="UP000236291"/>
    </source>
</evidence>
<evidence type="ECO:0000256" key="1">
    <source>
        <dbReference type="SAM" id="MobiDB-lite"/>
    </source>
</evidence>
<dbReference type="PANTHER" id="PTHR11017:SF560">
    <property type="entry name" value="RESISTANCE PROTEIN (TIR-NBS-LRR CLASS), PUTATIVE-RELATED"/>
    <property type="match status" value="1"/>
</dbReference>
<dbReference type="Gene3D" id="3.80.10.10">
    <property type="entry name" value="Ribonuclease Inhibitor"/>
    <property type="match status" value="1"/>
</dbReference>
<sequence>MKKLRLLQLDCVDLTGDFGYLSKQLRWVNWQRSTFNYIPNDFDLGNLIVFELKYSNVEQVWKENKLLQKLKILNLSHSKHLKSTPDFSKLPNLEKLIMKDCQSLSEVHSSIGDLKNILLINLKDCTSLGNLPTEIYQLASVKILILSGCSNIDKLEEDIGKMKSLTTIAAKNTGVKQVPVSIVRSKSIRYISLCGYEGLSRDIFPSIIRSWMSPTMNSLAHIPPFGGMSTSLVSLNVDSGNMGLVYQSPLLGSGSKLRSVSVQCDSEIQLKQELRRFLDDLYGAGLTEVGASHASQISDLSLRSLLFGIGSCHMFIDILGKNLSQGLSDYDSRDSFLPGDNYPSWLAYKCEGPSVPLQVPENCDFSMKGITLCVIYSSTHENLATECLPSLLIINYTKFTIQIYKRDTIYKQDTVRSFNGEDWQGIISNLGVGDNLEIFVAIGHGFTVKETAVYLVYDQSNAMEIEQSNTMKVVPSTDTKIESLHKVEVQPPDVQMEPSTEVKVQPSPNVKTAPSAEVEVQSSPDVKMEPSLVVENEQFPNTDRKIFTRFAKRVGECLCLNQN</sequence>
<dbReference type="InterPro" id="IPR044974">
    <property type="entry name" value="Disease_R_plants"/>
</dbReference>
<dbReference type="Proteomes" id="UP000236291">
    <property type="component" value="Unassembled WGS sequence"/>
</dbReference>
<organism evidence="2 3">
    <name type="scientific">Trifolium pratense</name>
    <name type="common">Red clover</name>
    <dbReference type="NCBI Taxonomy" id="57577"/>
    <lineage>
        <taxon>Eukaryota</taxon>
        <taxon>Viridiplantae</taxon>
        <taxon>Streptophyta</taxon>
        <taxon>Embryophyta</taxon>
        <taxon>Tracheophyta</taxon>
        <taxon>Spermatophyta</taxon>
        <taxon>Magnoliopsida</taxon>
        <taxon>eudicotyledons</taxon>
        <taxon>Gunneridae</taxon>
        <taxon>Pentapetalae</taxon>
        <taxon>rosids</taxon>
        <taxon>fabids</taxon>
        <taxon>Fabales</taxon>
        <taxon>Fabaceae</taxon>
        <taxon>Papilionoideae</taxon>
        <taxon>50 kb inversion clade</taxon>
        <taxon>NPAAA clade</taxon>
        <taxon>Hologalegina</taxon>
        <taxon>IRL clade</taxon>
        <taxon>Trifolieae</taxon>
        <taxon>Trifolium</taxon>
    </lineage>
</organism>
<accession>A0A2K3PPG2</accession>
<gene>
    <name evidence="2" type="ORF">L195_g013926</name>
</gene>